<dbReference type="EMBL" id="FNON01000013">
    <property type="protein sequence ID" value="SDZ36382.1"/>
    <property type="molecule type" value="Genomic_DNA"/>
</dbReference>
<dbReference type="InterPro" id="IPR008792">
    <property type="entry name" value="PQQD"/>
</dbReference>
<sequence>MTMRLHADVSTAVTDYGTIMLDERSGRYWQLSPVGALVVEFLSEGKGIDDAIGSIVERFDVDESRARSDVNAFIGKLRSTGLVRT</sequence>
<dbReference type="NCBIfam" id="NF033530">
    <property type="entry name" value="lasso_PqqD_Strm"/>
    <property type="match status" value="1"/>
</dbReference>
<gene>
    <name evidence="1" type="ORF">SAMN05421504_113167</name>
</gene>
<name>A0A1H3SEG1_9PSEU</name>
<dbReference type="AlphaFoldDB" id="A0A1H3SEG1"/>
<dbReference type="InterPro" id="IPR041881">
    <property type="entry name" value="PqqD_sf"/>
</dbReference>
<accession>A0A1H3SEG1</accession>
<reference evidence="1 2" key="1">
    <citation type="submission" date="2016-10" db="EMBL/GenBank/DDBJ databases">
        <authorList>
            <person name="de Groot N.N."/>
        </authorList>
    </citation>
    <scope>NUCLEOTIDE SEQUENCE [LARGE SCALE GENOMIC DNA]</scope>
    <source>
        <strain evidence="1 2">CPCC 202699</strain>
    </source>
</reference>
<evidence type="ECO:0000313" key="2">
    <source>
        <dbReference type="Proteomes" id="UP000199515"/>
    </source>
</evidence>
<evidence type="ECO:0000313" key="1">
    <source>
        <dbReference type="EMBL" id="SDZ36382.1"/>
    </source>
</evidence>
<dbReference type="Proteomes" id="UP000199515">
    <property type="component" value="Unassembled WGS sequence"/>
</dbReference>
<dbReference type="Gene3D" id="1.10.10.1150">
    <property type="entry name" value="Coenzyme PQQ synthesis protein D (PqqD)"/>
    <property type="match status" value="1"/>
</dbReference>
<protein>
    <submittedName>
        <fullName evidence="1">Coenzyme PQQ synthesis protein D (PqqD)</fullName>
    </submittedName>
</protein>
<keyword evidence="2" id="KW-1185">Reference proteome</keyword>
<organism evidence="1 2">
    <name type="scientific">Amycolatopsis xylanica</name>
    <dbReference type="NCBI Taxonomy" id="589385"/>
    <lineage>
        <taxon>Bacteria</taxon>
        <taxon>Bacillati</taxon>
        <taxon>Actinomycetota</taxon>
        <taxon>Actinomycetes</taxon>
        <taxon>Pseudonocardiales</taxon>
        <taxon>Pseudonocardiaceae</taxon>
        <taxon>Amycolatopsis</taxon>
    </lineage>
</organism>
<dbReference type="Pfam" id="PF05402">
    <property type="entry name" value="PqqD"/>
    <property type="match status" value="1"/>
</dbReference>
<dbReference type="STRING" id="589385.SAMN05421504_113167"/>
<dbReference type="OrthoDB" id="5195143at2"/>
<proteinExistence type="predicted"/>